<protein>
    <submittedName>
        <fullName evidence="2">Uncharacterized protein</fullName>
    </submittedName>
</protein>
<feature type="region of interest" description="Disordered" evidence="1">
    <location>
        <begin position="33"/>
        <end position="70"/>
    </location>
</feature>
<reference evidence="2 3" key="1">
    <citation type="submission" date="2019-05" db="EMBL/GenBank/DDBJ databases">
        <title>Another draft genome of Portunus trituberculatus and its Hox gene families provides insights of decapod evolution.</title>
        <authorList>
            <person name="Jeong J.-H."/>
            <person name="Song I."/>
            <person name="Kim S."/>
            <person name="Choi T."/>
            <person name="Kim D."/>
            <person name="Ryu S."/>
            <person name="Kim W."/>
        </authorList>
    </citation>
    <scope>NUCLEOTIDE SEQUENCE [LARGE SCALE GENOMIC DNA]</scope>
    <source>
        <tissue evidence="2">Muscle</tissue>
    </source>
</reference>
<proteinExistence type="predicted"/>
<keyword evidence="3" id="KW-1185">Reference proteome</keyword>
<accession>A0A5B7KIF2</accession>
<gene>
    <name evidence="2" type="ORF">E2C01_100632</name>
</gene>
<evidence type="ECO:0000256" key="1">
    <source>
        <dbReference type="SAM" id="MobiDB-lite"/>
    </source>
</evidence>
<evidence type="ECO:0000313" key="3">
    <source>
        <dbReference type="Proteomes" id="UP000324222"/>
    </source>
</evidence>
<dbReference type="AlphaFoldDB" id="A0A5B7KIF2"/>
<feature type="compositionally biased region" description="Basic and acidic residues" evidence="1">
    <location>
        <begin position="37"/>
        <end position="70"/>
    </location>
</feature>
<organism evidence="2 3">
    <name type="scientific">Portunus trituberculatus</name>
    <name type="common">Swimming crab</name>
    <name type="synonym">Neptunus trituberculatus</name>
    <dbReference type="NCBI Taxonomy" id="210409"/>
    <lineage>
        <taxon>Eukaryota</taxon>
        <taxon>Metazoa</taxon>
        <taxon>Ecdysozoa</taxon>
        <taxon>Arthropoda</taxon>
        <taxon>Crustacea</taxon>
        <taxon>Multicrustacea</taxon>
        <taxon>Malacostraca</taxon>
        <taxon>Eumalacostraca</taxon>
        <taxon>Eucarida</taxon>
        <taxon>Decapoda</taxon>
        <taxon>Pleocyemata</taxon>
        <taxon>Brachyura</taxon>
        <taxon>Eubrachyura</taxon>
        <taxon>Portunoidea</taxon>
        <taxon>Portunidae</taxon>
        <taxon>Portuninae</taxon>
        <taxon>Portunus</taxon>
    </lineage>
</organism>
<dbReference type="EMBL" id="VSRR010143505">
    <property type="protein sequence ID" value="MPD04919.1"/>
    <property type="molecule type" value="Genomic_DNA"/>
</dbReference>
<name>A0A5B7KIF2_PORTR</name>
<sequence>MHEAKSSHVFKDEHRDKKQQIFESGNILLLIASPYLGREKHPREAQEEQKGDTRKERKNVIKLYKQDTYK</sequence>
<dbReference type="Proteomes" id="UP000324222">
    <property type="component" value="Unassembled WGS sequence"/>
</dbReference>
<evidence type="ECO:0000313" key="2">
    <source>
        <dbReference type="EMBL" id="MPD04919.1"/>
    </source>
</evidence>
<comment type="caution">
    <text evidence="2">The sequence shown here is derived from an EMBL/GenBank/DDBJ whole genome shotgun (WGS) entry which is preliminary data.</text>
</comment>